<sequence length="104" mass="11833">MLFPAHVEALRCSMVERVWKESTVVGPLPELMCDIMAYIPKPALTLDCPMEEIILDIDKSPDFIFANGDIVYGFMTVRDPWFGSESTLLGKPWYWPPQPNVVKS</sequence>
<dbReference type="OrthoDB" id="10404229at2759"/>
<evidence type="ECO:0000313" key="2">
    <source>
        <dbReference type="EMBL" id="KAF4664763.1"/>
    </source>
</evidence>
<organism evidence="1 3">
    <name type="scientific">Perkinsus olseni</name>
    <name type="common">Perkinsus atlanticus</name>
    <dbReference type="NCBI Taxonomy" id="32597"/>
    <lineage>
        <taxon>Eukaryota</taxon>
        <taxon>Sar</taxon>
        <taxon>Alveolata</taxon>
        <taxon>Perkinsozoa</taxon>
        <taxon>Perkinsea</taxon>
        <taxon>Perkinsida</taxon>
        <taxon>Perkinsidae</taxon>
        <taxon>Perkinsus</taxon>
    </lineage>
</organism>
<accession>A0A7J6LL96</accession>
<dbReference type="EMBL" id="JABAHT010000245">
    <property type="protein sequence ID" value="KAF4660044.1"/>
    <property type="molecule type" value="Genomic_DNA"/>
</dbReference>
<reference evidence="3 4" key="1">
    <citation type="submission" date="2020-04" db="EMBL/GenBank/DDBJ databases">
        <title>Perkinsus olseni comparative genomics.</title>
        <authorList>
            <person name="Bogema D.R."/>
        </authorList>
    </citation>
    <scope>NUCLEOTIDE SEQUENCE [LARGE SCALE GENOMIC DNA]</scope>
    <source>
        <strain evidence="1">ATCC PRA-179</strain>
        <strain evidence="2">ATCC PRA-31</strain>
    </source>
</reference>
<protein>
    <submittedName>
        <fullName evidence="1">Uncharacterized protein</fullName>
    </submittedName>
</protein>
<evidence type="ECO:0000313" key="4">
    <source>
        <dbReference type="Proteomes" id="UP000572268"/>
    </source>
</evidence>
<dbReference type="EMBL" id="JABANN010000251">
    <property type="protein sequence ID" value="KAF4664763.1"/>
    <property type="molecule type" value="Genomic_DNA"/>
</dbReference>
<gene>
    <name evidence="2" type="ORF">FOL46_004076</name>
    <name evidence="1" type="ORF">FOZ61_004276</name>
</gene>
<dbReference type="AlphaFoldDB" id="A0A7J6LL96"/>
<evidence type="ECO:0000313" key="1">
    <source>
        <dbReference type="EMBL" id="KAF4660044.1"/>
    </source>
</evidence>
<comment type="caution">
    <text evidence="1">The sequence shown here is derived from an EMBL/GenBank/DDBJ whole genome shotgun (WGS) entry which is preliminary data.</text>
</comment>
<dbReference type="Proteomes" id="UP000570595">
    <property type="component" value="Unassembled WGS sequence"/>
</dbReference>
<name>A0A7J6LL96_PEROL</name>
<dbReference type="Proteomes" id="UP000572268">
    <property type="component" value="Unassembled WGS sequence"/>
</dbReference>
<proteinExistence type="predicted"/>
<evidence type="ECO:0000313" key="3">
    <source>
        <dbReference type="Proteomes" id="UP000570595"/>
    </source>
</evidence>